<dbReference type="GO" id="GO:0005737">
    <property type="term" value="C:cytoplasm"/>
    <property type="evidence" value="ECO:0007669"/>
    <property type="project" value="TreeGrafter"/>
</dbReference>
<dbReference type="PANTHER" id="PTHR12192:SF2">
    <property type="entry name" value="GLUTATHIONE-SPECIFIC GAMMA-GLUTAMYLCYCLOTRANSFERASE 2"/>
    <property type="match status" value="1"/>
</dbReference>
<dbReference type="AlphaFoldDB" id="A0A3B0TIA2"/>
<name>A0A3B0TIA2_9ZZZZ</name>
<dbReference type="GO" id="GO:0006751">
    <property type="term" value="P:glutathione catabolic process"/>
    <property type="evidence" value="ECO:0007669"/>
    <property type="project" value="InterPro"/>
</dbReference>
<proteinExistence type="predicted"/>
<dbReference type="SUPFAM" id="SSF110857">
    <property type="entry name" value="Gamma-glutamyl cyclotransferase-like"/>
    <property type="match status" value="1"/>
</dbReference>
<dbReference type="Pfam" id="PF04752">
    <property type="entry name" value="ChaC"/>
    <property type="match status" value="1"/>
</dbReference>
<evidence type="ECO:0000313" key="3">
    <source>
        <dbReference type="EMBL" id="VAW15883.1"/>
    </source>
</evidence>
<evidence type="ECO:0000256" key="1">
    <source>
        <dbReference type="ARBA" id="ARBA00012344"/>
    </source>
</evidence>
<gene>
    <name evidence="3" type="ORF">MNBD_ALPHA09-1551</name>
</gene>
<dbReference type="GO" id="GO:0061928">
    <property type="term" value="F:glutathione specific gamma-glutamylcyclotransferase activity"/>
    <property type="evidence" value="ECO:0007669"/>
    <property type="project" value="UniProtKB-EC"/>
</dbReference>
<evidence type="ECO:0000256" key="2">
    <source>
        <dbReference type="ARBA" id="ARBA00023239"/>
    </source>
</evidence>
<dbReference type="Gene3D" id="3.10.490.10">
    <property type="entry name" value="Gamma-glutamyl cyclotransferase-like"/>
    <property type="match status" value="1"/>
</dbReference>
<organism evidence="3">
    <name type="scientific">hydrothermal vent metagenome</name>
    <dbReference type="NCBI Taxonomy" id="652676"/>
    <lineage>
        <taxon>unclassified sequences</taxon>
        <taxon>metagenomes</taxon>
        <taxon>ecological metagenomes</taxon>
    </lineage>
</organism>
<keyword evidence="2" id="KW-0456">Lyase</keyword>
<protein>
    <recommendedName>
        <fullName evidence="1">glutathione-specific gamma-glutamylcyclotransferase</fullName>
        <ecNumber evidence="1">4.3.2.7</ecNumber>
    </recommendedName>
</protein>
<dbReference type="InterPro" id="IPR006840">
    <property type="entry name" value="ChaC"/>
</dbReference>
<dbReference type="PANTHER" id="PTHR12192">
    <property type="entry name" value="CATION TRANSPORT PROTEIN CHAC-RELATED"/>
    <property type="match status" value="1"/>
</dbReference>
<accession>A0A3B0TIA2</accession>
<dbReference type="InterPro" id="IPR036568">
    <property type="entry name" value="GGCT-like_sf"/>
</dbReference>
<dbReference type="EC" id="4.3.2.7" evidence="1"/>
<sequence>MWDPGFDHSGAVSARVLGWHRRFTLVSTISWGTGDAPGLCAVLHRGGTSWGRAFTVNPERLEGVLHGLDRREIAYHRRNVWLEIGDGIGVRRQRAWTYVANPDHPRLRADIDPEQQKTLVRQGVGTKGSSLFYLKNTARCLADDGHFHNDARKFLAMLDIDRANGGDCGNP</sequence>
<dbReference type="EMBL" id="UOEM01000091">
    <property type="protein sequence ID" value="VAW15883.1"/>
    <property type="molecule type" value="Genomic_DNA"/>
</dbReference>
<reference evidence="3" key="1">
    <citation type="submission" date="2018-06" db="EMBL/GenBank/DDBJ databases">
        <authorList>
            <person name="Zhirakovskaya E."/>
        </authorList>
    </citation>
    <scope>NUCLEOTIDE SEQUENCE</scope>
</reference>